<dbReference type="Pfam" id="PF25213">
    <property type="entry name" value="HVO_A0261_N"/>
    <property type="match status" value="1"/>
</dbReference>
<dbReference type="RefSeq" id="WP_256623430.1">
    <property type="nucleotide sequence ID" value="NZ_JTEO01000006.1"/>
</dbReference>
<feature type="domain" description="HVO-A0261-like N-terminal" evidence="2">
    <location>
        <begin position="8"/>
        <end position="84"/>
    </location>
</feature>
<dbReference type="InterPro" id="IPR036390">
    <property type="entry name" value="WH_DNA-bd_sf"/>
</dbReference>
<proteinExistence type="predicted"/>
<dbReference type="SUPFAM" id="SSF46785">
    <property type="entry name" value="Winged helix' DNA-binding domain"/>
    <property type="match status" value="1"/>
</dbReference>
<feature type="domain" description="Methanogenesis regulatory protein FilR1 middle" evidence="1">
    <location>
        <begin position="126"/>
        <end position="253"/>
    </location>
</feature>
<reference evidence="3 4" key="1">
    <citation type="journal article" date="2011" name="Appl. Environ. Microbiol.">
        <title>Methanogenic archaea isolated from Taiwan's Chelungpu fault.</title>
        <authorList>
            <person name="Wu S.Y."/>
            <person name="Lai M.C."/>
        </authorList>
    </citation>
    <scope>NUCLEOTIDE SEQUENCE [LARGE SCALE GENOMIC DNA]</scope>
    <source>
        <strain evidence="3 4">St545Mb</strain>
    </source>
</reference>
<dbReference type="EMBL" id="JTEO01000006">
    <property type="protein sequence ID" value="MCQ6963542.1"/>
    <property type="molecule type" value="Genomic_DNA"/>
</dbReference>
<sequence length="267" mass="30740">MKKQILDIVFASEKRKGTLLLLRERPREMAFLLSSLDTPRTALLPQIRVLEEHHLVSHEKDTYELTPIGNLIVDGMTPVLDTVNILDTDIDYWGTHRLDFIPAGLLRRINEIRSCAIVEPCVTELFELNRKYINDAYRSMSLHTVTTLLHPQFKDIYLDLVEHGVDIQLILSYGLFRKTRAENHADLKQLITNDKIRVFVYNKPMKLISFSSNDNSLLLRLLTVSGEYDGKQLILEGPNAVNWGKELFDHYLKGSIQVTEESMDSSF</sequence>
<evidence type="ECO:0000313" key="4">
    <source>
        <dbReference type="Proteomes" id="UP001206983"/>
    </source>
</evidence>
<dbReference type="InterPro" id="IPR016490">
    <property type="entry name" value="Tscrpt_reg_HTH_AF0396-typ3"/>
</dbReference>
<dbReference type="Proteomes" id="UP001206983">
    <property type="component" value="Unassembled WGS sequence"/>
</dbReference>
<dbReference type="InterPro" id="IPR057527">
    <property type="entry name" value="HVO_A0261-like_N"/>
</dbReference>
<keyword evidence="4" id="KW-1185">Reference proteome</keyword>
<accession>A0AAE3HBC4</accession>
<evidence type="ECO:0000313" key="3">
    <source>
        <dbReference type="EMBL" id="MCQ6963542.1"/>
    </source>
</evidence>
<dbReference type="AlphaFoldDB" id="A0AAE3HBC4"/>
<organism evidence="3 4">
    <name type="scientific">Methanolobus chelungpuianus</name>
    <dbReference type="NCBI Taxonomy" id="502115"/>
    <lineage>
        <taxon>Archaea</taxon>
        <taxon>Methanobacteriati</taxon>
        <taxon>Methanobacteriota</taxon>
        <taxon>Stenosarchaea group</taxon>
        <taxon>Methanomicrobia</taxon>
        <taxon>Methanosarcinales</taxon>
        <taxon>Methanosarcinaceae</taxon>
        <taxon>Methanolobus</taxon>
    </lineage>
</organism>
<evidence type="ECO:0000259" key="1">
    <source>
        <dbReference type="Pfam" id="PF08350"/>
    </source>
</evidence>
<dbReference type="InterPro" id="IPR013561">
    <property type="entry name" value="FilR1_middle_dom"/>
</dbReference>
<gene>
    <name evidence="3" type="ORF">PV02_10645</name>
</gene>
<dbReference type="Pfam" id="PF08350">
    <property type="entry name" value="FilR1_middle"/>
    <property type="match status" value="1"/>
</dbReference>
<name>A0AAE3HBC4_9EURY</name>
<comment type="caution">
    <text evidence="3">The sequence shown here is derived from an EMBL/GenBank/DDBJ whole genome shotgun (WGS) entry which is preliminary data.</text>
</comment>
<dbReference type="PIRSF" id="PIRSF006692">
    <property type="entry name" value="TF_HTH_AF0396_prd"/>
    <property type="match status" value="1"/>
</dbReference>
<evidence type="ECO:0008006" key="5">
    <source>
        <dbReference type="Google" id="ProtNLM"/>
    </source>
</evidence>
<protein>
    <recommendedName>
        <fullName evidence="5">Methanogenesis regulatory protein FilR1 middle domain-containing protein</fullName>
    </recommendedName>
</protein>
<evidence type="ECO:0000259" key="2">
    <source>
        <dbReference type="Pfam" id="PF25213"/>
    </source>
</evidence>